<dbReference type="AlphaFoldDB" id="A0AA39I5V2"/>
<gene>
    <name evidence="1" type="ORF">QR680_012861</name>
</gene>
<proteinExistence type="predicted"/>
<comment type="caution">
    <text evidence="1">The sequence shown here is derived from an EMBL/GenBank/DDBJ whole genome shotgun (WGS) entry which is preliminary data.</text>
</comment>
<dbReference type="Proteomes" id="UP001175271">
    <property type="component" value="Unassembled WGS sequence"/>
</dbReference>
<evidence type="ECO:0000313" key="1">
    <source>
        <dbReference type="EMBL" id="KAK0417163.1"/>
    </source>
</evidence>
<name>A0AA39I5V2_9BILA</name>
<organism evidence="1 2">
    <name type="scientific">Steinernema hermaphroditum</name>
    <dbReference type="NCBI Taxonomy" id="289476"/>
    <lineage>
        <taxon>Eukaryota</taxon>
        <taxon>Metazoa</taxon>
        <taxon>Ecdysozoa</taxon>
        <taxon>Nematoda</taxon>
        <taxon>Chromadorea</taxon>
        <taxon>Rhabditida</taxon>
        <taxon>Tylenchina</taxon>
        <taxon>Panagrolaimomorpha</taxon>
        <taxon>Strongyloidoidea</taxon>
        <taxon>Steinernematidae</taxon>
        <taxon>Steinernema</taxon>
    </lineage>
</organism>
<reference evidence="1" key="1">
    <citation type="submission" date="2023-06" db="EMBL/GenBank/DDBJ databases">
        <title>Genomic analysis of the entomopathogenic nematode Steinernema hermaphroditum.</title>
        <authorList>
            <person name="Schwarz E.M."/>
            <person name="Heppert J.K."/>
            <person name="Baniya A."/>
            <person name="Schwartz H.T."/>
            <person name="Tan C.-H."/>
            <person name="Antoshechkin I."/>
            <person name="Sternberg P.W."/>
            <person name="Goodrich-Blair H."/>
            <person name="Dillman A.R."/>
        </authorList>
    </citation>
    <scope>NUCLEOTIDE SEQUENCE</scope>
    <source>
        <strain evidence="1">PS9179</strain>
        <tissue evidence="1">Whole animal</tissue>
    </source>
</reference>
<sequence>MASLNANWTVLNPVQLRNIELYTDLKLQVCDSAVLFAACEFGGPIAIAVPRINSNDDKWDVAVMTSSGIPLIKEPIEAYNVMTISWTKGHRVR</sequence>
<protein>
    <submittedName>
        <fullName evidence="1">Uncharacterized protein</fullName>
    </submittedName>
</protein>
<evidence type="ECO:0000313" key="2">
    <source>
        <dbReference type="Proteomes" id="UP001175271"/>
    </source>
</evidence>
<dbReference type="EMBL" id="JAUCMV010000002">
    <property type="protein sequence ID" value="KAK0417163.1"/>
    <property type="molecule type" value="Genomic_DNA"/>
</dbReference>
<keyword evidence="2" id="KW-1185">Reference proteome</keyword>
<accession>A0AA39I5V2</accession>